<evidence type="ECO:0000313" key="1">
    <source>
        <dbReference type="EMBL" id="KAL1513298.1"/>
    </source>
</evidence>
<name>A0ABD1F755_HYPHA</name>
<proteinExistence type="predicted"/>
<dbReference type="Proteomes" id="UP001566132">
    <property type="component" value="Unassembled WGS sequence"/>
</dbReference>
<dbReference type="EMBL" id="JBDJPC010000002">
    <property type="protein sequence ID" value="KAL1513298.1"/>
    <property type="molecule type" value="Genomic_DNA"/>
</dbReference>
<organism evidence="1 2">
    <name type="scientific">Hypothenemus hampei</name>
    <name type="common">Coffee berry borer</name>
    <dbReference type="NCBI Taxonomy" id="57062"/>
    <lineage>
        <taxon>Eukaryota</taxon>
        <taxon>Metazoa</taxon>
        <taxon>Ecdysozoa</taxon>
        <taxon>Arthropoda</taxon>
        <taxon>Hexapoda</taxon>
        <taxon>Insecta</taxon>
        <taxon>Pterygota</taxon>
        <taxon>Neoptera</taxon>
        <taxon>Endopterygota</taxon>
        <taxon>Coleoptera</taxon>
        <taxon>Polyphaga</taxon>
        <taxon>Cucujiformia</taxon>
        <taxon>Curculionidae</taxon>
        <taxon>Scolytinae</taxon>
        <taxon>Hypothenemus</taxon>
    </lineage>
</organism>
<accession>A0ABD1F755</accession>
<dbReference type="AlphaFoldDB" id="A0ABD1F755"/>
<protein>
    <submittedName>
        <fullName evidence="1">Uncharacterized protein</fullName>
    </submittedName>
</protein>
<gene>
    <name evidence="1" type="ORF">ABEB36_002722</name>
</gene>
<reference evidence="1 2" key="1">
    <citation type="submission" date="2024-05" db="EMBL/GenBank/DDBJ databases">
        <title>Genetic variation in Jamaican populations of the coffee berry borer (Hypothenemus hampei).</title>
        <authorList>
            <person name="Errbii M."/>
            <person name="Myrie A."/>
        </authorList>
    </citation>
    <scope>NUCLEOTIDE SEQUENCE [LARGE SCALE GENOMIC DNA]</scope>
    <source>
        <strain evidence="1">JA-Hopewell-2020-01-JO</strain>
        <tissue evidence="1">Whole body</tissue>
    </source>
</reference>
<comment type="caution">
    <text evidence="1">The sequence shown here is derived from an EMBL/GenBank/DDBJ whole genome shotgun (WGS) entry which is preliminary data.</text>
</comment>
<evidence type="ECO:0000313" key="2">
    <source>
        <dbReference type="Proteomes" id="UP001566132"/>
    </source>
</evidence>
<keyword evidence="2" id="KW-1185">Reference proteome</keyword>
<sequence>MSTARRLVLSLRGRKQSQDSTTGRFVGGTAYKGAISSGDCHELDEIAVVSSSANPLHLKYGGELAGSQSTVCNGPRLVPEREIDCRNNSNTSKTTKGAIKV</sequence>